<feature type="chain" id="PRO_5015958228" evidence="11">
    <location>
        <begin position="31"/>
        <end position="717"/>
    </location>
</feature>
<keyword evidence="2" id="KW-1003">Cell membrane</keyword>
<evidence type="ECO:0000256" key="11">
    <source>
        <dbReference type="SAM" id="SignalP"/>
    </source>
</evidence>
<dbReference type="PANTHER" id="PTHR32089">
    <property type="entry name" value="METHYL-ACCEPTING CHEMOTAXIS PROTEIN MCPB"/>
    <property type="match status" value="1"/>
</dbReference>
<dbReference type="Gene3D" id="6.10.340.10">
    <property type="match status" value="1"/>
</dbReference>
<dbReference type="GO" id="GO:0007165">
    <property type="term" value="P:signal transduction"/>
    <property type="evidence" value="ECO:0007669"/>
    <property type="project" value="UniProtKB-KW"/>
</dbReference>
<dbReference type="CDD" id="cd18773">
    <property type="entry name" value="PDC1_HK_sensor"/>
    <property type="match status" value="1"/>
</dbReference>
<dbReference type="PANTHER" id="PTHR32089:SF112">
    <property type="entry name" value="LYSOZYME-LIKE PROTEIN-RELATED"/>
    <property type="match status" value="1"/>
</dbReference>
<evidence type="ECO:0000256" key="8">
    <source>
        <dbReference type="ARBA" id="ARBA00029447"/>
    </source>
</evidence>
<organism evidence="14 15">
    <name type="scientific">Micavibrio aeruginosavorus</name>
    <dbReference type="NCBI Taxonomy" id="349221"/>
    <lineage>
        <taxon>Bacteria</taxon>
        <taxon>Pseudomonadati</taxon>
        <taxon>Bdellovibrionota</taxon>
        <taxon>Bdellovibrionia</taxon>
        <taxon>Bdellovibrionales</taxon>
        <taxon>Pseudobdellovibrionaceae</taxon>
        <taxon>Micavibrio</taxon>
    </lineage>
</organism>
<dbReference type="InterPro" id="IPR003660">
    <property type="entry name" value="HAMP_dom"/>
</dbReference>
<dbReference type="PROSITE" id="PS50111">
    <property type="entry name" value="CHEMOTAXIS_TRANSDUC_2"/>
    <property type="match status" value="1"/>
</dbReference>
<accession>A0A2W5FQN6</accession>
<keyword evidence="4 10" id="KW-0812">Transmembrane</keyword>
<dbReference type="Proteomes" id="UP000249739">
    <property type="component" value="Unassembled WGS sequence"/>
</dbReference>
<keyword evidence="11" id="KW-0732">Signal</keyword>
<dbReference type="EMBL" id="QFOT01000036">
    <property type="protein sequence ID" value="PZP56137.1"/>
    <property type="molecule type" value="Genomic_DNA"/>
</dbReference>
<dbReference type="GO" id="GO:0005886">
    <property type="term" value="C:plasma membrane"/>
    <property type="evidence" value="ECO:0007669"/>
    <property type="project" value="UniProtKB-SubCell"/>
</dbReference>
<dbReference type="Pfam" id="PF00672">
    <property type="entry name" value="HAMP"/>
    <property type="match status" value="1"/>
</dbReference>
<keyword evidence="5 10" id="KW-1133">Transmembrane helix</keyword>
<feature type="domain" description="HAMP" evidence="13">
    <location>
        <begin position="367"/>
        <end position="420"/>
    </location>
</feature>
<dbReference type="InterPro" id="IPR004089">
    <property type="entry name" value="MCPsignal_dom"/>
</dbReference>
<evidence type="ECO:0000256" key="3">
    <source>
        <dbReference type="ARBA" id="ARBA00022500"/>
    </source>
</evidence>
<proteinExistence type="inferred from homology"/>
<evidence type="ECO:0000256" key="1">
    <source>
        <dbReference type="ARBA" id="ARBA00004651"/>
    </source>
</evidence>
<dbReference type="PROSITE" id="PS50885">
    <property type="entry name" value="HAMP"/>
    <property type="match status" value="1"/>
</dbReference>
<dbReference type="CDD" id="cd06225">
    <property type="entry name" value="HAMP"/>
    <property type="match status" value="1"/>
</dbReference>
<evidence type="ECO:0000256" key="6">
    <source>
        <dbReference type="ARBA" id="ARBA00023136"/>
    </source>
</evidence>
<evidence type="ECO:0000256" key="10">
    <source>
        <dbReference type="SAM" id="Phobius"/>
    </source>
</evidence>
<evidence type="ECO:0000313" key="15">
    <source>
        <dbReference type="Proteomes" id="UP000249739"/>
    </source>
</evidence>
<dbReference type="InterPro" id="IPR033479">
    <property type="entry name" value="dCache_1"/>
</dbReference>
<feature type="signal peptide" evidence="11">
    <location>
        <begin position="1"/>
        <end position="30"/>
    </location>
</feature>
<dbReference type="Pfam" id="PF02743">
    <property type="entry name" value="dCache_1"/>
    <property type="match status" value="1"/>
</dbReference>
<protein>
    <submittedName>
        <fullName evidence="14">Methyl-accepting chemotaxis protein</fullName>
    </submittedName>
</protein>
<comment type="subcellular location">
    <subcellularLocation>
        <location evidence="1">Cell membrane</location>
        <topology evidence="1">Multi-pass membrane protein</topology>
    </subcellularLocation>
</comment>
<evidence type="ECO:0000256" key="2">
    <source>
        <dbReference type="ARBA" id="ARBA00022475"/>
    </source>
</evidence>
<dbReference type="SMART" id="SM00283">
    <property type="entry name" value="MA"/>
    <property type="match status" value="1"/>
</dbReference>
<sequence>MSLKNIKILYKLPAATLLMVLLCCATTAGLAIRTSEKGSVDEYAEKIGVMRDEASRKLTIYLGGIQEDLKVVADSSMAHQAIAELGMAWNELPVENKTAYLQNQYIDQNPNKLGEKHLLDAANDGTTYSQVHAKYHPWFRELLTQRDYYDIFLFDPNGNLVYTVFKERDFATSAVSGEWKDTDLMKLFKDIKTTGKKGEIKFYDFKPYKPSSDVPAAFIGTPVYGGNGQFEGVLAFQMPIKRINEVLFMDNKAASNVDVHLVGRDHLLRNDPLPKDDIDPILKENVDSHFIDKAFNGETGEGWDVDNGREVLASYAPFDFLGADWMIYVNTDKKVVMAVVNEIKTQILIASAVALIVTAFLTILFSLSLTTPINRMVSAMKKLADRDYDTDVPSLDRGDEIGDMAKTVQIFKENGLKVAEMELQQEALKREAELEKKSSMNMLANDFDSRTSGIIQAMASAATELQATANQMTSSSANTAEASSLVAAAATEADSNVQTVASASEELSASSAEIAKQISSVAQKSTRASHEAETTSHEVSELNSLADSIGEVVGAIKGIAEQTNLLALNATIEAARAGEAGKGFAVVADEVKKLAMETAQKTEQIDERVGKIQNAIRSSVEAVQRIISDVKQIDEATTTVASAVEEQYAATAEIGRNVAEASTGTQQVAQTIISVQRNAEETGQAASTVLDAAGELAKISTELQSQVKEFLDEIRNS</sequence>
<evidence type="ECO:0000256" key="9">
    <source>
        <dbReference type="PROSITE-ProRule" id="PRU00284"/>
    </source>
</evidence>
<comment type="similarity">
    <text evidence="8">Belongs to the methyl-accepting chemotaxis (MCP) protein family.</text>
</comment>
<evidence type="ECO:0000256" key="4">
    <source>
        <dbReference type="ARBA" id="ARBA00022692"/>
    </source>
</evidence>
<evidence type="ECO:0000256" key="5">
    <source>
        <dbReference type="ARBA" id="ARBA00022989"/>
    </source>
</evidence>
<dbReference type="AlphaFoldDB" id="A0A2W5FQN6"/>
<dbReference type="SUPFAM" id="SSF58104">
    <property type="entry name" value="Methyl-accepting chemotaxis protein (MCP) signaling domain"/>
    <property type="match status" value="1"/>
</dbReference>
<dbReference type="GO" id="GO:0006935">
    <property type="term" value="P:chemotaxis"/>
    <property type="evidence" value="ECO:0007669"/>
    <property type="project" value="UniProtKB-KW"/>
</dbReference>
<evidence type="ECO:0000259" key="12">
    <source>
        <dbReference type="PROSITE" id="PS50111"/>
    </source>
</evidence>
<dbReference type="Pfam" id="PF00015">
    <property type="entry name" value="MCPsignal"/>
    <property type="match status" value="1"/>
</dbReference>
<evidence type="ECO:0000259" key="13">
    <source>
        <dbReference type="PROSITE" id="PS50885"/>
    </source>
</evidence>
<name>A0A2W5FQN6_9BACT</name>
<keyword evidence="3" id="KW-0145">Chemotaxis</keyword>
<gene>
    <name evidence="14" type="ORF">DI586_04660</name>
</gene>
<feature type="transmembrane region" description="Helical" evidence="10">
    <location>
        <begin position="347"/>
        <end position="373"/>
    </location>
</feature>
<keyword evidence="6 10" id="KW-0472">Membrane</keyword>
<dbReference type="Gene3D" id="1.10.287.950">
    <property type="entry name" value="Methyl-accepting chemotaxis protein"/>
    <property type="match status" value="1"/>
</dbReference>
<comment type="caution">
    <text evidence="14">The sequence shown here is derived from an EMBL/GenBank/DDBJ whole genome shotgun (WGS) entry which is preliminary data.</text>
</comment>
<evidence type="ECO:0000256" key="7">
    <source>
        <dbReference type="ARBA" id="ARBA00023224"/>
    </source>
</evidence>
<evidence type="ECO:0000313" key="14">
    <source>
        <dbReference type="EMBL" id="PZP56137.1"/>
    </source>
</evidence>
<keyword evidence="7 9" id="KW-0807">Transducer</keyword>
<reference evidence="14 15" key="1">
    <citation type="submission" date="2017-08" db="EMBL/GenBank/DDBJ databases">
        <title>Infants hospitalized years apart are colonized by the same room-sourced microbial strains.</title>
        <authorList>
            <person name="Brooks B."/>
            <person name="Olm M.R."/>
            <person name="Firek B.A."/>
            <person name="Baker R."/>
            <person name="Thomas B.C."/>
            <person name="Morowitz M.J."/>
            <person name="Banfield J.F."/>
        </authorList>
    </citation>
    <scope>NUCLEOTIDE SEQUENCE [LARGE SCALE GENOMIC DNA]</scope>
    <source>
        <strain evidence="14">S2_006_000_R2_64</strain>
    </source>
</reference>
<dbReference type="SMART" id="SM00304">
    <property type="entry name" value="HAMP"/>
    <property type="match status" value="1"/>
</dbReference>
<feature type="domain" description="Methyl-accepting transducer" evidence="12">
    <location>
        <begin position="454"/>
        <end position="683"/>
    </location>
</feature>